<dbReference type="InterPro" id="IPR019317">
    <property type="entry name" value="BRI3"/>
</dbReference>
<dbReference type="EnsemblMetazoa" id="RPRC017742-RA">
    <property type="protein sequence ID" value="RPRC017742-PA"/>
    <property type="gene ID" value="RPRC017742"/>
</dbReference>
<name>A0A905QWD5_RHOPR</name>
<evidence type="ECO:0000313" key="2">
    <source>
        <dbReference type="Proteomes" id="UP000015103"/>
    </source>
</evidence>
<evidence type="ECO:0000313" key="1">
    <source>
        <dbReference type="EnsemblMetazoa" id="RPRC017742-PA"/>
    </source>
</evidence>
<sequence>MSSSAFNQSYGSTVDPARVIVIGACPACRIGILENEYSCMSIIFMLCCFPNGLGKRRRCNNCTAYFQ</sequence>
<accession>A0A905QWD5</accession>
<dbReference type="Pfam" id="PF10164">
    <property type="entry name" value="BRI3"/>
    <property type="match status" value="1"/>
</dbReference>
<reference evidence="1" key="1">
    <citation type="submission" date="2022-10" db="UniProtKB">
        <authorList>
            <consortium name="EnsemblMetazoa"/>
        </authorList>
    </citation>
    <scope>IDENTIFICATION</scope>
</reference>
<dbReference type="EMBL" id="ACPB03006877">
    <property type="status" value="NOT_ANNOTATED_CDS"/>
    <property type="molecule type" value="Genomic_DNA"/>
</dbReference>
<keyword evidence="2" id="KW-1185">Reference proteome</keyword>
<organism evidence="1 2">
    <name type="scientific">Rhodnius prolixus</name>
    <name type="common">Triatomid bug</name>
    <dbReference type="NCBI Taxonomy" id="13249"/>
    <lineage>
        <taxon>Eukaryota</taxon>
        <taxon>Metazoa</taxon>
        <taxon>Ecdysozoa</taxon>
        <taxon>Arthropoda</taxon>
        <taxon>Hexapoda</taxon>
        <taxon>Insecta</taxon>
        <taxon>Pterygota</taxon>
        <taxon>Neoptera</taxon>
        <taxon>Paraneoptera</taxon>
        <taxon>Hemiptera</taxon>
        <taxon>Heteroptera</taxon>
        <taxon>Panheteroptera</taxon>
        <taxon>Cimicomorpha</taxon>
        <taxon>Reduviidae</taxon>
        <taxon>Triatominae</taxon>
        <taxon>Rhodnius</taxon>
    </lineage>
</organism>
<dbReference type="AlphaFoldDB" id="A0A905QWD5"/>
<protein>
    <submittedName>
        <fullName evidence="1">Brain protein I3</fullName>
    </submittedName>
</protein>
<dbReference type="Proteomes" id="UP000015103">
    <property type="component" value="Unassembled WGS sequence"/>
</dbReference>
<proteinExistence type="predicted"/>